<protein>
    <submittedName>
        <fullName evidence="1">Uncharacterized protein</fullName>
    </submittedName>
</protein>
<evidence type="ECO:0000313" key="1">
    <source>
        <dbReference type="EMBL" id="OPJ74345.1"/>
    </source>
</evidence>
<organism evidence="1 2">
    <name type="scientific">Patagioenas fasciata monilis</name>
    <dbReference type="NCBI Taxonomy" id="372326"/>
    <lineage>
        <taxon>Eukaryota</taxon>
        <taxon>Metazoa</taxon>
        <taxon>Chordata</taxon>
        <taxon>Craniata</taxon>
        <taxon>Vertebrata</taxon>
        <taxon>Euteleostomi</taxon>
        <taxon>Archelosauria</taxon>
        <taxon>Archosauria</taxon>
        <taxon>Dinosauria</taxon>
        <taxon>Saurischia</taxon>
        <taxon>Theropoda</taxon>
        <taxon>Coelurosauria</taxon>
        <taxon>Aves</taxon>
        <taxon>Neognathae</taxon>
        <taxon>Neoaves</taxon>
        <taxon>Columbimorphae</taxon>
        <taxon>Columbiformes</taxon>
        <taxon>Columbidae</taxon>
        <taxon>Patagioenas</taxon>
    </lineage>
</organism>
<sequence length="105" mass="11908">MFTILPPATSVRWTEADGMNSDIQREHDRDVSKTLQAVLATPGNASSTYSPTLRRMFGFFRLNSCPWYQEKIISKGIQRGKKKRITVLWRGSAERSNKQIGSSLC</sequence>
<proteinExistence type="predicted"/>
<keyword evidence="2" id="KW-1185">Reference proteome</keyword>
<dbReference type="Proteomes" id="UP000190648">
    <property type="component" value="Unassembled WGS sequence"/>
</dbReference>
<comment type="caution">
    <text evidence="1">The sequence shown here is derived from an EMBL/GenBank/DDBJ whole genome shotgun (WGS) entry which is preliminary data.</text>
</comment>
<dbReference type="AlphaFoldDB" id="A0A1V4JQM9"/>
<reference evidence="1 2" key="1">
    <citation type="submission" date="2016-02" db="EMBL/GenBank/DDBJ databases">
        <title>Band-tailed pigeon sequencing and assembly.</title>
        <authorList>
            <person name="Soares A.E."/>
            <person name="Novak B.J."/>
            <person name="Rice E.S."/>
            <person name="O'Connell B."/>
            <person name="Chang D."/>
            <person name="Weber S."/>
            <person name="Shapiro B."/>
        </authorList>
    </citation>
    <scope>NUCLEOTIDE SEQUENCE [LARGE SCALE GENOMIC DNA]</scope>
    <source>
        <strain evidence="1">BTP2013</strain>
        <tissue evidence="1">Blood</tissue>
    </source>
</reference>
<name>A0A1V4JQM9_PATFA</name>
<dbReference type="EMBL" id="LSYS01006700">
    <property type="protein sequence ID" value="OPJ74345.1"/>
    <property type="molecule type" value="Genomic_DNA"/>
</dbReference>
<evidence type="ECO:0000313" key="2">
    <source>
        <dbReference type="Proteomes" id="UP000190648"/>
    </source>
</evidence>
<gene>
    <name evidence="1" type="ORF">AV530_001222</name>
</gene>
<accession>A0A1V4JQM9</accession>